<dbReference type="EMBL" id="JAIXMP010000072">
    <property type="protein sequence ID" value="KAI9243435.1"/>
    <property type="molecule type" value="Genomic_DNA"/>
</dbReference>
<evidence type="ECO:0000313" key="2">
    <source>
        <dbReference type="Proteomes" id="UP001209540"/>
    </source>
</evidence>
<reference evidence="1" key="1">
    <citation type="journal article" date="2022" name="IScience">
        <title>Evolution of zygomycete secretomes and the origins of terrestrial fungal ecologies.</title>
        <authorList>
            <person name="Chang Y."/>
            <person name="Wang Y."/>
            <person name="Mondo S."/>
            <person name="Ahrendt S."/>
            <person name="Andreopoulos W."/>
            <person name="Barry K."/>
            <person name="Beard J."/>
            <person name="Benny G.L."/>
            <person name="Blankenship S."/>
            <person name="Bonito G."/>
            <person name="Cuomo C."/>
            <person name="Desiro A."/>
            <person name="Gervers K.A."/>
            <person name="Hundley H."/>
            <person name="Kuo A."/>
            <person name="LaButti K."/>
            <person name="Lang B.F."/>
            <person name="Lipzen A."/>
            <person name="O'Donnell K."/>
            <person name="Pangilinan J."/>
            <person name="Reynolds N."/>
            <person name="Sandor L."/>
            <person name="Smith M.E."/>
            <person name="Tsang A."/>
            <person name="Grigoriev I.V."/>
            <person name="Stajich J.E."/>
            <person name="Spatafora J.W."/>
        </authorList>
    </citation>
    <scope>NUCLEOTIDE SEQUENCE</scope>
    <source>
        <strain evidence="1">RSA 2281</strain>
    </source>
</reference>
<protein>
    <recommendedName>
        <fullName evidence="3">AB hydrolase-1 domain-containing protein</fullName>
    </recommendedName>
</protein>
<dbReference type="Gene3D" id="3.40.50.1820">
    <property type="entry name" value="alpha/beta hydrolase"/>
    <property type="match status" value="1"/>
</dbReference>
<dbReference type="Proteomes" id="UP001209540">
    <property type="component" value="Unassembled WGS sequence"/>
</dbReference>
<evidence type="ECO:0008006" key="3">
    <source>
        <dbReference type="Google" id="ProtNLM"/>
    </source>
</evidence>
<comment type="caution">
    <text evidence="1">The sequence shown here is derived from an EMBL/GenBank/DDBJ whole genome shotgun (WGS) entry which is preliminary data.</text>
</comment>
<sequence length="339" mass="38733">MVRIIPTYQTNIPVHPKTTNHDNMRLVVERHEFRPPSEAVDTRMAILWTHGSGFHKEFLHPLMQRLIERLRSNPKYNNIHIDFITFDTRTHGDSALLNQSWINEYTPSWFDFAMDILQVVYQMKLKQSYDKLIGVSHSSGACIMLISQFLEPKTFDGICLTEPVIRTSVTVGHSDVQNSPLVASVLRRQDTFSNRDVCKKTLLKSTVWSKLHPEVLENYVNYGLYDTDDGTIKLKCPKEQESLLNTCNTYGAYTGCISLKLISVPVHIVFCSAPMMKITGRSNPEDIAPLSSMITVRTINGWHNLPGEKTDLLVPEIEALVDTVRLNQNRTIVYKESRL</sequence>
<accession>A0AAD5P6W7</accession>
<name>A0AAD5P6W7_9FUNG</name>
<reference evidence="1" key="2">
    <citation type="submission" date="2023-02" db="EMBL/GenBank/DDBJ databases">
        <authorList>
            <consortium name="DOE Joint Genome Institute"/>
            <person name="Mondo S.J."/>
            <person name="Chang Y."/>
            <person name="Wang Y."/>
            <person name="Ahrendt S."/>
            <person name="Andreopoulos W."/>
            <person name="Barry K."/>
            <person name="Beard J."/>
            <person name="Benny G.L."/>
            <person name="Blankenship S."/>
            <person name="Bonito G."/>
            <person name="Cuomo C."/>
            <person name="Desiro A."/>
            <person name="Gervers K.A."/>
            <person name="Hundley H."/>
            <person name="Kuo A."/>
            <person name="LaButti K."/>
            <person name="Lang B.F."/>
            <person name="Lipzen A."/>
            <person name="O'Donnell K."/>
            <person name="Pangilinan J."/>
            <person name="Reynolds N."/>
            <person name="Sandor L."/>
            <person name="Smith M.W."/>
            <person name="Tsang A."/>
            <person name="Grigoriev I.V."/>
            <person name="Stajich J.E."/>
            <person name="Spatafora J.W."/>
        </authorList>
    </citation>
    <scope>NUCLEOTIDE SEQUENCE</scope>
    <source>
        <strain evidence="1">RSA 2281</strain>
    </source>
</reference>
<keyword evidence="2" id="KW-1185">Reference proteome</keyword>
<dbReference type="InterPro" id="IPR029058">
    <property type="entry name" value="AB_hydrolase_fold"/>
</dbReference>
<proteinExistence type="predicted"/>
<dbReference type="SUPFAM" id="SSF53474">
    <property type="entry name" value="alpha/beta-Hydrolases"/>
    <property type="match status" value="1"/>
</dbReference>
<organism evidence="1 2">
    <name type="scientific">Phascolomyces articulosus</name>
    <dbReference type="NCBI Taxonomy" id="60185"/>
    <lineage>
        <taxon>Eukaryota</taxon>
        <taxon>Fungi</taxon>
        <taxon>Fungi incertae sedis</taxon>
        <taxon>Mucoromycota</taxon>
        <taxon>Mucoromycotina</taxon>
        <taxon>Mucoromycetes</taxon>
        <taxon>Mucorales</taxon>
        <taxon>Lichtheimiaceae</taxon>
        <taxon>Phascolomyces</taxon>
    </lineage>
</organism>
<dbReference type="AlphaFoldDB" id="A0AAD5P6W7"/>
<gene>
    <name evidence="1" type="ORF">BDA99DRAFT_596572</name>
</gene>
<evidence type="ECO:0000313" key="1">
    <source>
        <dbReference type="EMBL" id="KAI9243435.1"/>
    </source>
</evidence>